<proteinExistence type="predicted"/>
<feature type="domain" description="Reverse transcriptase" evidence="1">
    <location>
        <begin position="50"/>
        <end position="198"/>
    </location>
</feature>
<dbReference type="InterPro" id="IPR053134">
    <property type="entry name" value="RNA-dir_DNA_polymerase"/>
</dbReference>
<sequence>MSVADYEAEFLRLSYYSLGMEVDEQDKCIRFEFGQSLELMMQAAPLQERVFETLVEKTKICEEVRGIKLERNEQARVLTKRQSSPNVQAPLFSKADLRLGYYQLQVREVDILKTNFKTQYGHYEFLVMPFGLTNAPATFIDLMNRVFQPYLDQFVVILNDDILIYSNSELEHEEHLMITFQTLLFVKGICVDSKKIEPIIDWKQSQNVGEIRSFLGLAGYYQRFFEGFSLIVVLMTKLLRKSASFKWTNELGYF</sequence>
<dbReference type="EMBL" id="SMMG02000001">
    <property type="protein sequence ID" value="KAA3487867.1"/>
    <property type="molecule type" value="Genomic_DNA"/>
</dbReference>
<dbReference type="OrthoDB" id="1936908at2759"/>
<dbReference type="GO" id="GO:0003964">
    <property type="term" value="F:RNA-directed DNA polymerase activity"/>
    <property type="evidence" value="ECO:0007669"/>
    <property type="project" value="UniProtKB-KW"/>
</dbReference>
<dbReference type="AlphaFoldDB" id="A0A5B6X4P1"/>
<dbReference type="PANTHER" id="PTHR24559">
    <property type="entry name" value="TRANSPOSON TY3-I GAG-POL POLYPROTEIN"/>
    <property type="match status" value="1"/>
</dbReference>
<accession>A0A5B6X4P1</accession>
<dbReference type="PANTHER" id="PTHR24559:SF447">
    <property type="entry name" value="RNA-DIRECTED DNA POLYMERASE HOMOLOG"/>
    <property type="match status" value="1"/>
</dbReference>
<dbReference type="Proteomes" id="UP000325315">
    <property type="component" value="Unassembled WGS sequence"/>
</dbReference>
<evidence type="ECO:0000259" key="1">
    <source>
        <dbReference type="Pfam" id="PF00078"/>
    </source>
</evidence>
<dbReference type="CDD" id="cd01647">
    <property type="entry name" value="RT_LTR"/>
    <property type="match status" value="1"/>
</dbReference>
<dbReference type="InterPro" id="IPR043128">
    <property type="entry name" value="Rev_trsase/Diguanyl_cyclase"/>
</dbReference>
<dbReference type="InterPro" id="IPR000477">
    <property type="entry name" value="RT_dom"/>
</dbReference>
<reference evidence="3" key="1">
    <citation type="journal article" date="2019" name="Plant Biotechnol. J.">
        <title>Genome sequencing of the Australian wild diploid species Gossypium australe highlights disease resistance and delayed gland morphogenesis.</title>
        <authorList>
            <person name="Cai Y."/>
            <person name="Cai X."/>
            <person name="Wang Q."/>
            <person name="Wang P."/>
            <person name="Zhang Y."/>
            <person name="Cai C."/>
            <person name="Xu Y."/>
            <person name="Wang K."/>
            <person name="Zhou Z."/>
            <person name="Wang C."/>
            <person name="Geng S."/>
            <person name="Li B."/>
            <person name="Dong Q."/>
            <person name="Hou Y."/>
            <person name="Wang H."/>
            <person name="Ai P."/>
            <person name="Liu Z."/>
            <person name="Yi F."/>
            <person name="Sun M."/>
            <person name="An G."/>
            <person name="Cheng J."/>
            <person name="Zhang Y."/>
            <person name="Shi Q."/>
            <person name="Xie Y."/>
            <person name="Shi X."/>
            <person name="Chang Y."/>
            <person name="Huang F."/>
            <person name="Chen Y."/>
            <person name="Hong S."/>
            <person name="Mi L."/>
            <person name="Sun Q."/>
            <person name="Zhang L."/>
            <person name="Zhou B."/>
            <person name="Peng R."/>
            <person name="Zhang X."/>
            <person name="Liu F."/>
        </authorList>
    </citation>
    <scope>NUCLEOTIDE SEQUENCE [LARGE SCALE GENOMIC DNA]</scope>
    <source>
        <strain evidence="3">cv. PA1801</strain>
    </source>
</reference>
<dbReference type="InterPro" id="IPR043502">
    <property type="entry name" value="DNA/RNA_pol_sf"/>
</dbReference>
<keyword evidence="3" id="KW-1185">Reference proteome</keyword>
<dbReference type="Gene3D" id="3.10.10.10">
    <property type="entry name" value="HIV Type 1 Reverse Transcriptase, subunit A, domain 1"/>
    <property type="match status" value="1"/>
</dbReference>
<evidence type="ECO:0000313" key="2">
    <source>
        <dbReference type="EMBL" id="KAA3487867.1"/>
    </source>
</evidence>
<dbReference type="Gene3D" id="3.30.70.270">
    <property type="match status" value="2"/>
</dbReference>
<name>A0A5B6X4P1_9ROSI</name>
<protein>
    <submittedName>
        <fullName evidence="2">RNA-directed DNA polymerase-like protein</fullName>
    </submittedName>
</protein>
<keyword evidence="2" id="KW-0548">Nucleotidyltransferase</keyword>
<organism evidence="2 3">
    <name type="scientific">Gossypium australe</name>
    <dbReference type="NCBI Taxonomy" id="47621"/>
    <lineage>
        <taxon>Eukaryota</taxon>
        <taxon>Viridiplantae</taxon>
        <taxon>Streptophyta</taxon>
        <taxon>Embryophyta</taxon>
        <taxon>Tracheophyta</taxon>
        <taxon>Spermatophyta</taxon>
        <taxon>Magnoliopsida</taxon>
        <taxon>eudicotyledons</taxon>
        <taxon>Gunneridae</taxon>
        <taxon>Pentapetalae</taxon>
        <taxon>rosids</taxon>
        <taxon>malvids</taxon>
        <taxon>Malvales</taxon>
        <taxon>Malvaceae</taxon>
        <taxon>Malvoideae</taxon>
        <taxon>Gossypium</taxon>
    </lineage>
</organism>
<dbReference type="Pfam" id="PF00078">
    <property type="entry name" value="RVT_1"/>
    <property type="match status" value="1"/>
</dbReference>
<gene>
    <name evidence="2" type="ORF">EPI10_031666</name>
</gene>
<evidence type="ECO:0000313" key="3">
    <source>
        <dbReference type="Proteomes" id="UP000325315"/>
    </source>
</evidence>
<dbReference type="SUPFAM" id="SSF56672">
    <property type="entry name" value="DNA/RNA polymerases"/>
    <property type="match status" value="1"/>
</dbReference>
<keyword evidence="2" id="KW-0695">RNA-directed DNA polymerase</keyword>
<comment type="caution">
    <text evidence="2">The sequence shown here is derived from an EMBL/GenBank/DDBJ whole genome shotgun (WGS) entry which is preliminary data.</text>
</comment>
<keyword evidence="2" id="KW-0808">Transferase</keyword>